<reference evidence="3" key="1">
    <citation type="journal article" date="2019" name="Int. J. Syst. Evol. Microbiol.">
        <title>The Global Catalogue of Microorganisms (GCM) 10K type strain sequencing project: providing services to taxonomists for standard genome sequencing and annotation.</title>
        <authorList>
            <consortium name="The Broad Institute Genomics Platform"/>
            <consortium name="The Broad Institute Genome Sequencing Center for Infectious Disease"/>
            <person name="Wu L."/>
            <person name="Ma J."/>
        </authorList>
    </citation>
    <scope>NUCLEOTIDE SEQUENCE [LARGE SCALE GENOMIC DNA]</scope>
    <source>
        <strain evidence="3">TBRC 1276</strain>
    </source>
</reference>
<feature type="region of interest" description="Disordered" evidence="1">
    <location>
        <begin position="63"/>
        <end position="91"/>
    </location>
</feature>
<comment type="caution">
    <text evidence="2">The sequence shown here is derived from an EMBL/GenBank/DDBJ whole genome shotgun (WGS) entry which is preliminary data.</text>
</comment>
<accession>A0ABV8G029</accession>
<protein>
    <submittedName>
        <fullName evidence="2">Uncharacterized protein</fullName>
    </submittedName>
</protein>
<sequence length="104" mass="11372">MTKTDEVPEIRRAVPALVALSLAVRPDWQETDLRSAIVAAATAGWEWPRVLVEVVRLLVDPDGSPRDLREASRDPLKPSRPPTPGTEVRGAELVRRAMAGEDAP</sequence>
<dbReference type="EMBL" id="JBHSBI010000002">
    <property type="protein sequence ID" value="MFC4006565.1"/>
    <property type="molecule type" value="Genomic_DNA"/>
</dbReference>
<name>A0ABV8G029_9ACTN</name>
<keyword evidence="3" id="KW-1185">Reference proteome</keyword>
<gene>
    <name evidence="2" type="ORF">ACFOY2_04990</name>
</gene>
<evidence type="ECO:0000313" key="2">
    <source>
        <dbReference type="EMBL" id="MFC4006565.1"/>
    </source>
</evidence>
<dbReference type="Proteomes" id="UP001595851">
    <property type="component" value="Unassembled WGS sequence"/>
</dbReference>
<feature type="compositionally biased region" description="Basic and acidic residues" evidence="1">
    <location>
        <begin position="63"/>
        <end position="77"/>
    </location>
</feature>
<evidence type="ECO:0000313" key="3">
    <source>
        <dbReference type="Proteomes" id="UP001595851"/>
    </source>
</evidence>
<dbReference type="RefSeq" id="WP_379526705.1">
    <property type="nucleotide sequence ID" value="NZ_JBHSBI010000002.1"/>
</dbReference>
<organism evidence="2 3">
    <name type="scientific">Nonomuraea purpurea</name>
    <dbReference type="NCBI Taxonomy" id="1849276"/>
    <lineage>
        <taxon>Bacteria</taxon>
        <taxon>Bacillati</taxon>
        <taxon>Actinomycetota</taxon>
        <taxon>Actinomycetes</taxon>
        <taxon>Streptosporangiales</taxon>
        <taxon>Streptosporangiaceae</taxon>
        <taxon>Nonomuraea</taxon>
    </lineage>
</organism>
<evidence type="ECO:0000256" key="1">
    <source>
        <dbReference type="SAM" id="MobiDB-lite"/>
    </source>
</evidence>
<proteinExistence type="predicted"/>